<gene>
    <name evidence="1" type="ORF">SCHPADRAFT_886151</name>
</gene>
<keyword evidence="2" id="KW-1185">Reference proteome</keyword>
<dbReference type="InParanoid" id="A0A0H2S377"/>
<evidence type="ECO:0000313" key="2">
    <source>
        <dbReference type="Proteomes" id="UP000053477"/>
    </source>
</evidence>
<organism evidence="1 2">
    <name type="scientific">Schizopora paradoxa</name>
    <dbReference type="NCBI Taxonomy" id="27342"/>
    <lineage>
        <taxon>Eukaryota</taxon>
        <taxon>Fungi</taxon>
        <taxon>Dikarya</taxon>
        <taxon>Basidiomycota</taxon>
        <taxon>Agaricomycotina</taxon>
        <taxon>Agaricomycetes</taxon>
        <taxon>Hymenochaetales</taxon>
        <taxon>Schizoporaceae</taxon>
        <taxon>Schizopora</taxon>
    </lineage>
</organism>
<sequence length="167" mass="19113">MDDARRASIEVVGSCLSPKPALPFARLHLVCAPRTAELKAHFRDGNERDRVMIFQVKARVVVKGCVKETDLQERRWSKDSTLARRDDASTMPWVVKYQVRKLQLQNSSVRRVLRFHLLHSDDYCPGRSAVIDTTQWIRVLICTVEITGIAIGPEHAQRSARDRRPLV</sequence>
<accession>A0A0H2S377</accession>
<dbReference type="Proteomes" id="UP000053477">
    <property type="component" value="Unassembled WGS sequence"/>
</dbReference>
<protein>
    <submittedName>
        <fullName evidence="1">Uncharacterized protein</fullName>
    </submittedName>
</protein>
<evidence type="ECO:0000313" key="1">
    <source>
        <dbReference type="EMBL" id="KLO18439.1"/>
    </source>
</evidence>
<reference evidence="1 2" key="1">
    <citation type="submission" date="2015-04" db="EMBL/GenBank/DDBJ databases">
        <title>Complete genome sequence of Schizopora paradoxa KUC8140, a cosmopolitan wood degrader in East Asia.</title>
        <authorList>
            <consortium name="DOE Joint Genome Institute"/>
            <person name="Min B."/>
            <person name="Park H."/>
            <person name="Jang Y."/>
            <person name="Kim J.-J."/>
            <person name="Kim K.H."/>
            <person name="Pangilinan J."/>
            <person name="Lipzen A."/>
            <person name="Riley R."/>
            <person name="Grigoriev I.V."/>
            <person name="Spatafora J.W."/>
            <person name="Choi I.-G."/>
        </authorList>
    </citation>
    <scope>NUCLEOTIDE SEQUENCE [LARGE SCALE GENOMIC DNA]</scope>
    <source>
        <strain evidence="1 2">KUC8140</strain>
    </source>
</reference>
<dbReference type="EMBL" id="KQ085894">
    <property type="protein sequence ID" value="KLO18439.1"/>
    <property type="molecule type" value="Genomic_DNA"/>
</dbReference>
<name>A0A0H2S377_9AGAM</name>
<proteinExistence type="predicted"/>
<dbReference type="AlphaFoldDB" id="A0A0H2S377"/>